<proteinExistence type="inferred from homology"/>
<dbReference type="Proteomes" id="UP001212997">
    <property type="component" value="Unassembled WGS sequence"/>
</dbReference>
<gene>
    <name evidence="4" type="ORF">NLI96_g9869</name>
</gene>
<dbReference type="InterPro" id="IPR050491">
    <property type="entry name" value="AmpC-like"/>
</dbReference>
<organism evidence="4 5">
    <name type="scientific">Meripilus lineatus</name>
    <dbReference type="NCBI Taxonomy" id="2056292"/>
    <lineage>
        <taxon>Eukaryota</taxon>
        <taxon>Fungi</taxon>
        <taxon>Dikarya</taxon>
        <taxon>Basidiomycota</taxon>
        <taxon>Agaricomycotina</taxon>
        <taxon>Agaricomycetes</taxon>
        <taxon>Polyporales</taxon>
        <taxon>Meripilaceae</taxon>
        <taxon>Meripilus</taxon>
    </lineage>
</organism>
<protein>
    <recommendedName>
        <fullName evidence="3">Beta-lactamase-related domain-containing protein</fullName>
    </recommendedName>
</protein>
<feature type="chain" id="PRO_5042002105" description="Beta-lactamase-related domain-containing protein" evidence="2">
    <location>
        <begin position="21"/>
        <end position="573"/>
    </location>
</feature>
<sequence length="573" mass="63790">MYFAILLVVVTLATWTSQTAITPKISEHIQHVLRSKEIPGLTLGVVYSNGSTELRAWGIRTEDGDATTPETMFMIASCSKAFLAASLGILMDDFSRGKNTTSLPSAVQEFRWTTKIADLLPGDWALMDEWASKNANLRDTLAHVSGVAKHDYSFSLESSPLDIVRSMRHLRPSFELRTQWIYTNMEYMVASHIVTRYSGVPYETFVQKRIFGPLGMNFTTFSLSKAENTGLLSHAWSWGLRRLPIWFPDELSELCAGPMGIYSNIVDLSKWLGLLLNDGVQPTTGEIIIPKDALKEITTPRVIQSGVSPSPGFSLSGYATGWFRQSYMGREVIWHDGGLPGFTSFVGYFPADGLGVVCLINALGKVEEYTDIVYRIVREVLDLQEPPSAPSPSSTIAHEPTYIQDPAQLPMVKPKRPDGPTLDIEKYTGTYHDPGYGTISFCTPQTDTPACKEVITEFTPVQNIVYEANSSSEWPLGLYAKHPRLFSSHIRVVHKEGDLFRLIFTYLFPEGYGRNSTAFEMWASGLADSDAQFVVKGQEVVGFGLYNMLPMPSERQLAGGDVKEFSDVWFSKI</sequence>
<evidence type="ECO:0000259" key="3">
    <source>
        <dbReference type="Pfam" id="PF00144"/>
    </source>
</evidence>
<accession>A0AAD5UW60</accession>
<keyword evidence="5" id="KW-1185">Reference proteome</keyword>
<dbReference type="Gene3D" id="3.40.710.10">
    <property type="entry name" value="DD-peptidase/beta-lactamase superfamily"/>
    <property type="match status" value="1"/>
</dbReference>
<dbReference type="EMBL" id="JANAWD010000524">
    <property type="protein sequence ID" value="KAJ3478277.1"/>
    <property type="molecule type" value="Genomic_DNA"/>
</dbReference>
<dbReference type="PANTHER" id="PTHR46825">
    <property type="entry name" value="D-ALANYL-D-ALANINE-CARBOXYPEPTIDASE/ENDOPEPTIDASE AMPH"/>
    <property type="match status" value="1"/>
</dbReference>
<evidence type="ECO:0000313" key="4">
    <source>
        <dbReference type="EMBL" id="KAJ3478277.1"/>
    </source>
</evidence>
<feature type="signal peptide" evidence="2">
    <location>
        <begin position="1"/>
        <end position="20"/>
    </location>
</feature>
<dbReference type="InterPro" id="IPR012338">
    <property type="entry name" value="Beta-lactam/transpept-like"/>
</dbReference>
<dbReference type="InterPro" id="IPR001466">
    <property type="entry name" value="Beta-lactam-related"/>
</dbReference>
<reference evidence="4" key="1">
    <citation type="submission" date="2022-07" db="EMBL/GenBank/DDBJ databases">
        <title>Genome Sequence of Physisporinus lineatus.</title>
        <authorList>
            <person name="Buettner E."/>
        </authorList>
    </citation>
    <scope>NUCLEOTIDE SEQUENCE</scope>
    <source>
        <strain evidence="4">VT162</strain>
    </source>
</reference>
<comment type="similarity">
    <text evidence="1">Belongs to the peptidase S12 family.</text>
</comment>
<dbReference type="AlphaFoldDB" id="A0AAD5UW60"/>
<dbReference type="PANTHER" id="PTHR46825:SF15">
    <property type="entry name" value="BETA-LACTAMASE-RELATED DOMAIN-CONTAINING PROTEIN"/>
    <property type="match status" value="1"/>
</dbReference>
<comment type="caution">
    <text evidence="4">The sequence shown here is derived from an EMBL/GenBank/DDBJ whole genome shotgun (WGS) entry which is preliminary data.</text>
</comment>
<name>A0AAD5UW60_9APHY</name>
<evidence type="ECO:0000256" key="2">
    <source>
        <dbReference type="SAM" id="SignalP"/>
    </source>
</evidence>
<evidence type="ECO:0000313" key="5">
    <source>
        <dbReference type="Proteomes" id="UP001212997"/>
    </source>
</evidence>
<dbReference type="Pfam" id="PF00144">
    <property type="entry name" value="Beta-lactamase"/>
    <property type="match status" value="1"/>
</dbReference>
<evidence type="ECO:0000256" key="1">
    <source>
        <dbReference type="ARBA" id="ARBA00038215"/>
    </source>
</evidence>
<keyword evidence="2" id="KW-0732">Signal</keyword>
<dbReference type="SUPFAM" id="SSF56601">
    <property type="entry name" value="beta-lactamase/transpeptidase-like"/>
    <property type="match status" value="1"/>
</dbReference>
<feature type="domain" description="Beta-lactamase-related" evidence="3">
    <location>
        <begin position="27"/>
        <end position="368"/>
    </location>
</feature>